<dbReference type="Proteomes" id="UP000326202">
    <property type="component" value="Chromosome"/>
</dbReference>
<dbReference type="RefSeq" id="WP_151178642.1">
    <property type="nucleotide sequence ID" value="NZ_CP042906.1"/>
</dbReference>
<accession>A0A5J6MM99</accession>
<dbReference type="KEGG" id="htq:FRZ44_37960"/>
<dbReference type="EMBL" id="CP042906">
    <property type="protein sequence ID" value="QEX18489.1"/>
    <property type="molecule type" value="Genomic_DNA"/>
</dbReference>
<evidence type="ECO:0000313" key="2">
    <source>
        <dbReference type="Proteomes" id="UP000326202"/>
    </source>
</evidence>
<proteinExistence type="predicted"/>
<gene>
    <name evidence="1" type="ORF">FRZ44_37960</name>
</gene>
<dbReference type="AlphaFoldDB" id="A0A5J6MM99"/>
<evidence type="ECO:0000313" key="1">
    <source>
        <dbReference type="EMBL" id="QEX18489.1"/>
    </source>
</evidence>
<name>A0A5J6MM99_9PROT</name>
<reference evidence="1 2" key="1">
    <citation type="submission" date="2019-08" db="EMBL/GenBank/DDBJ databases">
        <title>Hyperibacter terrae gen. nov., sp. nov. and Hyperibacter viscosus sp. nov., two new members in the family Rhodospirillaceae isolated from the rhizosphere of Hypericum perforatum.</title>
        <authorList>
            <person name="Noviana Z."/>
        </authorList>
    </citation>
    <scope>NUCLEOTIDE SEQUENCE [LARGE SCALE GENOMIC DNA]</scope>
    <source>
        <strain evidence="1 2">R5913</strain>
    </source>
</reference>
<protein>
    <submittedName>
        <fullName evidence="1">Uncharacterized protein</fullName>
    </submittedName>
</protein>
<organism evidence="1 2">
    <name type="scientific">Hypericibacter terrae</name>
    <dbReference type="NCBI Taxonomy" id="2602015"/>
    <lineage>
        <taxon>Bacteria</taxon>
        <taxon>Pseudomonadati</taxon>
        <taxon>Pseudomonadota</taxon>
        <taxon>Alphaproteobacteria</taxon>
        <taxon>Rhodospirillales</taxon>
        <taxon>Dongiaceae</taxon>
        <taxon>Hypericibacter</taxon>
    </lineage>
</organism>
<keyword evidence="2" id="KW-1185">Reference proteome</keyword>
<sequence length="288" mass="29439">MLWTPGNSFNWRTDNFGSTYTDAGLGTSVPGSGVANTKGANTALLAGIAEDCYGIAICFSGLSSSAGIRRSIVDLLIDPAAGAGNAGSSWSVAIANLYCNNPAFTLGATGQRYYFPLFLKAGTAIGAALQDVAATAAAARVCVRCFGKPTRPELLRVGTKVQTLGATTASTTGVAVTPGTSAKGSYSATLGTTSFDAWWWQLGIGSNDSSMTANSYLWDIAVNATNKIIVAQDIGYGVVGTVEQAWKDAMGCCPPMYDVASGQDVYVRAAAAAAPDSSMDAIVYALGG</sequence>